<feature type="region of interest" description="Disordered" evidence="1">
    <location>
        <begin position="108"/>
        <end position="131"/>
    </location>
</feature>
<feature type="region of interest" description="Disordered" evidence="1">
    <location>
        <begin position="64"/>
        <end position="90"/>
    </location>
</feature>
<dbReference type="Proteomes" id="UP000327000">
    <property type="component" value="Unassembled WGS sequence"/>
</dbReference>
<dbReference type="Pfam" id="PF17196">
    <property type="entry name" value="DUF5133"/>
    <property type="match status" value="1"/>
</dbReference>
<evidence type="ECO:0000256" key="1">
    <source>
        <dbReference type="SAM" id="MobiDB-lite"/>
    </source>
</evidence>
<evidence type="ECO:0000313" key="3">
    <source>
        <dbReference type="Proteomes" id="UP000327000"/>
    </source>
</evidence>
<protein>
    <submittedName>
        <fullName evidence="2">DUF5133 domain-containing protein</fullName>
    </submittedName>
</protein>
<name>A0A5N5VYJ0_STRMB</name>
<sequence length="131" mass="13703">MLLAHPAVLRDLVERHTALRRSATARPADPAIRRQLADVTYTLCVTTGTRDIADALRAARRRLADAPDAVTGSDARSGARSGVRAGGVSGAVDTVLPRPAVPAARTALRAADRAVRPEGRPAGHSARTTRA</sequence>
<accession>A0A5N5VYJ0</accession>
<dbReference type="RefSeq" id="WP_152265929.1">
    <property type="nucleotide sequence ID" value="NZ_VOKX01000126.1"/>
</dbReference>
<dbReference type="OrthoDB" id="4320263at2"/>
<evidence type="ECO:0000313" key="2">
    <source>
        <dbReference type="EMBL" id="KAB7833857.1"/>
    </source>
</evidence>
<proteinExistence type="predicted"/>
<reference evidence="2 3" key="1">
    <citation type="journal article" date="2019" name="Microb. Cell Fact.">
        <title>Exploring novel herbicidin analogues by transcriptional regulator overexpression and MS/MS molecular networking.</title>
        <authorList>
            <person name="Shi Y."/>
            <person name="Gu R."/>
            <person name="Li Y."/>
            <person name="Wang X."/>
            <person name="Ren W."/>
            <person name="Li X."/>
            <person name="Wang L."/>
            <person name="Xie Y."/>
            <person name="Hong B."/>
        </authorList>
    </citation>
    <scope>NUCLEOTIDE SEQUENCE [LARGE SCALE GENOMIC DNA]</scope>
    <source>
        <strain evidence="2 3">US-43</strain>
    </source>
</reference>
<feature type="compositionally biased region" description="Low complexity" evidence="1">
    <location>
        <begin position="66"/>
        <end position="83"/>
    </location>
</feature>
<feature type="compositionally biased region" description="Basic and acidic residues" evidence="1">
    <location>
        <begin position="110"/>
        <end position="121"/>
    </location>
</feature>
<comment type="caution">
    <text evidence="2">The sequence shown here is derived from an EMBL/GenBank/DDBJ whole genome shotgun (WGS) entry which is preliminary data.</text>
</comment>
<dbReference type="AlphaFoldDB" id="A0A5N5VYJ0"/>
<keyword evidence="3" id="KW-1185">Reference proteome</keyword>
<organism evidence="2 3">
    <name type="scientific">Streptomyces mobaraensis</name>
    <name type="common">Streptoverticillium mobaraense</name>
    <dbReference type="NCBI Taxonomy" id="35621"/>
    <lineage>
        <taxon>Bacteria</taxon>
        <taxon>Bacillati</taxon>
        <taxon>Actinomycetota</taxon>
        <taxon>Actinomycetes</taxon>
        <taxon>Kitasatosporales</taxon>
        <taxon>Streptomycetaceae</taxon>
        <taxon>Streptomyces</taxon>
    </lineage>
</organism>
<dbReference type="EMBL" id="VOKX01000126">
    <property type="protein sequence ID" value="KAB7833857.1"/>
    <property type="molecule type" value="Genomic_DNA"/>
</dbReference>
<gene>
    <name evidence="2" type="ORF">FRZ00_32020</name>
</gene>
<dbReference type="InterPro" id="IPR033457">
    <property type="entry name" value="DUF5133"/>
</dbReference>